<keyword evidence="8" id="KW-1185">Reference proteome</keyword>
<dbReference type="SUPFAM" id="SSF81324">
    <property type="entry name" value="Voltage-gated potassium channels"/>
    <property type="match status" value="1"/>
</dbReference>
<dbReference type="InterPro" id="IPR027359">
    <property type="entry name" value="Volt_channel_dom_sf"/>
</dbReference>
<comment type="caution">
    <text evidence="7">The sequence shown here is derived from an EMBL/GenBank/DDBJ whole genome shotgun (WGS) entry which is preliminary data.</text>
</comment>
<evidence type="ECO:0000256" key="4">
    <source>
        <dbReference type="ARBA" id="ARBA00023136"/>
    </source>
</evidence>
<gene>
    <name evidence="7" type="ORF">DFR24_0843</name>
</gene>
<evidence type="ECO:0000256" key="5">
    <source>
        <dbReference type="SAM" id="Phobius"/>
    </source>
</evidence>
<organism evidence="7 8">
    <name type="scientific">Panacagrimonas perspica</name>
    <dbReference type="NCBI Taxonomy" id="381431"/>
    <lineage>
        <taxon>Bacteria</taxon>
        <taxon>Pseudomonadati</taxon>
        <taxon>Pseudomonadota</taxon>
        <taxon>Gammaproteobacteria</taxon>
        <taxon>Nevskiales</taxon>
        <taxon>Nevskiaceae</taxon>
        <taxon>Panacagrimonas</taxon>
    </lineage>
</organism>
<accession>A0A4R7PBL4</accession>
<dbReference type="GO" id="GO:0005216">
    <property type="term" value="F:monoatomic ion channel activity"/>
    <property type="evidence" value="ECO:0007669"/>
    <property type="project" value="InterPro"/>
</dbReference>
<dbReference type="Gene3D" id="1.20.120.350">
    <property type="entry name" value="Voltage-gated potassium channels. Chain C"/>
    <property type="match status" value="1"/>
</dbReference>
<name>A0A4R7PBL4_9GAMM</name>
<evidence type="ECO:0000256" key="3">
    <source>
        <dbReference type="ARBA" id="ARBA00022989"/>
    </source>
</evidence>
<reference evidence="7 8" key="1">
    <citation type="submission" date="2019-03" db="EMBL/GenBank/DDBJ databases">
        <title>Genomic Encyclopedia of Type Strains, Phase IV (KMG-IV): sequencing the most valuable type-strain genomes for metagenomic binning, comparative biology and taxonomic classification.</title>
        <authorList>
            <person name="Goeker M."/>
        </authorList>
    </citation>
    <scope>NUCLEOTIDE SEQUENCE [LARGE SCALE GENOMIC DNA]</scope>
    <source>
        <strain evidence="7 8">DSM 26377</strain>
    </source>
</reference>
<feature type="domain" description="Ion transport" evidence="6">
    <location>
        <begin position="22"/>
        <end position="120"/>
    </location>
</feature>
<comment type="subcellular location">
    <subcellularLocation>
        <location evidence="1">Membrane</location>
        <topology evidence="1">Multi-pass membrane protein</topology>
    </subcellularLocation>
</comment>
<feature type="transmembrane region" description="Helical" evidence="5">
    <location>
        <begin position="21"/>
        <end position="39"/>
    </location>
</feature>
<evidence type="ECO:0000256" key="2">
    <source>
        <dbReference type="ARBA" id="ARBA00022692"/>
    </source>
</evidence>
<evidence type="ECO:0000313" key="8">
    <source>
        <dbReference type="Proteomes" id="UP000295341"/>
    </source>
</evidence>
<dbReference type="GO" id="GO:0016020">
    <property type="term" value="C:membrane"/>
    <property type="evidence" value="ECO:0007669"/>
    <property type="project" value="UniProtKB-SubCell"/>
</dbReference>
<protein>
    <recommendedName>
        <fullName evidence="6">Ion transport domain-containing protein</fullName>
    </recommendedName>
</protein>
<keyword evidence="3 5" id="KW-1133">Transmembrane helix</keyword>
<dbReference type="AlphaFoldDB" id="A0A4R7PBL4"/>
<proteinExistence type="predicted"/>
<dbReference type="EMBL" id="SOBT01000008">
    <property type="protein sequence ID" value="TDU31473.1"/>
    <property type="molecule type" value="Genomic_DNA"/>
</dbReference>
<feature type="transmembrane region" description="Helical" evidence="5">
    <location>
        <begin position="51"/>
        <end position="70"/>
    </location>
</feature>
<dbReference type="InterPro" id="IPR005821">
    <property type="entry name" value="Ion_trans_dom"/>
</dbReference>
<evidence type="ECO:0000313" key="7">
    <source>
        <dbReference type="EMBL" id="TDU31473.1"/>
    </source>
</evidence>
<sequence length="257" mass="29131">MSRPEQALHLEMADAARRVGLLDWLMLVLALVSVGLLVWEMLATLSPQTTQLIFAADYAICAIFAAEFGWRWRQAGWKLEYVKRNWYEVLGMIPLQHPALRGFRLFRALRILILLSRFGRAADRALGDEFTYRLVNRFKNAIVESISGAVTVAVLDEVSEVLAKGQYARNIARALEENQPQLRAMIAEKLRNDPQTGRLSKLPFAKDLSETFIDLALRVVEQVLLDPRTDELIADVLRENLQQIRASVEANAESRDG</sequence>
<dbReference type="Proteomes" id="UP000295341">
    <property type="component" value="Unassembled WGS sequence"/>
</dbReference>
<evidence type="ECO:0000259" key="6">
    <source>
        <dbReference type="Pfam" id="PF00520"/>
    </source>
</evidence>
<keyword evidence="2 5" id="KW-0812">Transmembrane</keyword>
<dbReference type="RefSeq" id="WP_246051507.1">
    <property type="nucleotide sequence ID" value="NZ_MWIN01000012.1"/>
</dbReference>
<keyword evidence="4 5" id="KW-0472">Membrane</keyword>
<evidence type="ECO:0000256" key="1">
    <source>
        <dbReference type="ARBA" id="ARBA00004141"/>
    </source>
</evidence>
<dbReference type="Pfam" id="PF00520">
    <property type="entry name" value="Ion_trans"/>
    <property type="match status" value="1"/>
</dbReference>